<dbReference type="EMBL" id="MU167363">
    <property type="protein sequence ID" value="KAG0142005.1"/>
    <property type="molecule type" value="Genomic_DNA"/>
</dbReference>
<dbReference type="Gene3D" id="1.25.40.10">
    <property type="entry name" value="Tetratricopeptide repeat domain"/>
    <property type="match status" value="1"/>
</dbReference>
<comment type="caution">
    <text evidence="2">The sequence shown here is derived from an EMBL/GenBank/DDBJ whole genome shotgun (WGS) entry which is preliminary data.</text>
</comment>
<name>A0A9P6N8Q7_9BASI</name>
<dbReference type="InterPro" id="IPR011990">
    <property type="entry name" value="TPR-like_helical_dom_sf"/>
</dbReference>
<dbReference type="InterPro" id="IPR002885">
    <property type="entry name" value="PPR_rpt"/>
</dbReference>
<dbReference type="PROSITE" id="PS51375">
    <property type="entry name" value="PPR"/>
    <property type="match status" value="1"/>
</dbReference>
<feature type="repeat" description="PPR" evidence="1">
    <location>
        <begin position="623"/>
        <end position="658"/>
    </location>
</feature>
<organism evidence="2 3">
    <name type="scientific">Cronartium quercuum f. sp. fusiforme G11</name>
    <dbReference type="NCBI Taxonomy" id="708437"/>
    <lineage>
        <taxon>Eukaryota</taxon>
        <taxon>Fungi</taxon>
        <taxon>Dikarya</taxon>
        <taxon>Basidiomycota</taxon>
        <taxon>Pucciniomycotina</taxon>
        <taxon>Pucciniomycetes</taxon>
        <taxon>Pucciniales</taxon>
        <taxon>Coleosporiaceae</taxon>
        <taxon>Cronartium</taxon>
    </lineage>
</organism>
<keyword evidence="3" id="KW-1185">Reference proteome</keyword>
<dbReference type="AlphaFoldDB" id="A0A9P6N8Q7"/>
<dbReference type="Proteomes" id="UP000886653">
    <property type="component" value="Unassembled WGS sequence"/>
</dbReference>
<evidence type="ECO:0000313" key="3">
    <source>
        <dbReference type="Proteomes" id="UP000886653"/>
    </source>
</evidence>
<dbReference type="PANTHER" id="PTHR47938">
    <property type="entry name" value="RESPIRATORY COMPLEX I CHAPERONE (CIA84), PUTATIVE (AFU_ORTHOLOGUE AFUA_2G06020)-RELATED"/>
    <property type="match status" value="1"/>
</dbReference>
<dbReference type="NCBIfam" id="TIGR00756">
    <property type="entry name" value="PPR"/>
    <property type="match status" value="1"/>
</dbReference>
<proteinExistence type="predicted"/>
<accession>A0A9P6N8Q7</accession>
<dbReference type="GO" id="GO:0003729">
    <property type="term" value="F:mRNA binding"/>
    <property type="evidence" value="ECO:0007669"/>
    <property type="project" value="TreeGrafter"/>
</dbReference>
<evidence type="ECO:0000256" key="1">
    <source>
        <dbReference type="PROSITE-ProRule" id="PRU00708"/>
    </source>
</evidence>
<reference evidence="2" key="1">
    <citation type="submission" date="2013-11" db="EMBL/GenBank/DDBJ databases">
        <title>Genome sequence of the fusiform rust pathogen reveals effectors for host alternation and coevolution with pine.</title>
        <authorList>
            <consortium name="DOE Joint Genome Institute"/>
            <person name="Smith K."/>
            <person name="Pendleton A."/>
            <person name="Kubisiak T."/>
            <person name="Anderson C."/>
            <person name="Salamov A."/>
            <person name="Aerts A."/>
            <person name="Riley R."/>
            <person name="Clum A."/>
            <person name="Lindquist E."/>
            <person name="Ence D."/>
            <person name="Campbell M."/>
            <person name="Kronenberg Z."/>
            <person name="Feau N."/>
            <person name="Dhillon B."/>
            <person name="Hamelin R."/>
            <person name="Burleigh J."/>
            <person name="Smith J."/>
            <person name="Yandell M."/>
            <person name="Nelson C."/>
            <person name="Grigoriev I."/>
            <person name="Davis J."/>
        </authorList>
    </citation>
    <scope>NUCLEOTIDE SEQUENCE</scope>
    <source>
        <strain evidence="2">G11</strain>
    </source>
</reference>
<protein>
    <submittedName>
        <fullName evidence="2">Uncharacterized protein</fullName>
    </submittedName>
</protein>
<gene>
    <name evidence="2" type="ORF">CROQUDRAFT_663083</name>
</gene>
<dbReference type="PANTHER" id="PTHR47938:SF35">
    <property type="entry name" value="PENTATRICOPEPTIDE REPEAT-CONTAINING PROTEIN 4, MITOCHONDRIAL-RELATED"/>
    <property type="match status" value="1"/>
</dbReference>
<sequence length="731" mass="83412">MPPRVRPVGRFLSQPCRSFITTNPTRLFFNWLQSRPGTASDYPSLLAAHKQHPWLAPPLDHPALTRMMGDRLVADEPALVLRIFADLEPVWGCKPTPQDIRCFLRACGRMGAVSEALDWLKGSSEGITDASRRELLAACVRFRDGLAAVEHGSAKKSEAEYAHLLRLSVVEGLVEERARLVKEIALEGIEDSLLVHGAQLDDPRSLAFIKAKLEEGTELEEWIQKSLVAHLSRADDEATLFEVLSRLLDPLKPRDAARTINILTSLVSSITPPSDLARAQQLADQLLDLSGVDLFEKPELASSLFDRMSIGSEFERLFDWYQLINDRNAPVLAKYIGAMLKFRSAMLSQPGLLRKLWEEFGACDSAKLEERRDLAIDFLRLSLDAHDWELSKMILDKLVAQRLQLRPDILEDLVERLMKLSPSRNAAYTSYEQLVRLGNPSRSFFDRFLIFYLARCEANSSRDSSTGKAQALSMHALSAIFEHMRDAGVPPDAETYVRLLDHFTRVVKSNPRNQSTRLQVERLHTLLKLDAYVEPDTRLLHYFLKGFAYNGMFAHAWMVWKQLSTQARFRVSMTNASLATMLDLAGFESEALGDGQLNVEALDGWAQLNKPSMSEWWPRCERNKNLWDSWVECLCRARHFGMATEVVLQKMSEDGCRPDRRTCSILLRFCRRESEWRKQNESLSNDQGEQEDLFVHVRQRIRKELPDVWNEVCYEGLTPKEIENDKELEIG</sequence>
<dbReference type="OrthoDB" id="185373at2759"/>
<evidence type="ECO:0000313" key="2">
    <source>
        <dbReference type="EMBL" id="KAG0142005.1"/>
    </source>
</evidence>